<keyword evidence="2" id="KW-1133">Transmembrane helix</keyword>
<dbReference type="InParanoid" id="A0A341B3H5"/>
<evidence type="ECO:0000256" key="2">
    <source>
        <dbReference type="SAM" id="Phobius"/>
    </source>
</evidence>
<dbReference type="RefSeq" id="XP_024597391.1">
    <property type="nucleotide sequence ID" value="XM_024741623.1"/>
</dbReference>
<keyword evidence="3" id="KW-1185">Reference proteome</keyword>
<evidence type="ECO:0000256" key="1">
    <source>
        <dbReference type="SAM" id="MobiDB-lite"/>
    </source>
</evidence>
<gene>
    <name evidence="4" type="primary">LOC112397430</name>
</gene>
<dbReference type="Proteomes" id="UP000252040">
    <property type="component" value="Unplaced"/>
</dbReference>
<name>A0A341B3H5_NEOAA</name>
<sequence length="205" mass="22005">MEITNGIVRNILFYPSLIHCSAFLTVWLTHLFTEVTMFSISVTDPPEWAPTRVPLPSVIGVNRLRLSLVQAKETLYSDQRMQGIAGLPPAKEEDVSPIPATGISPCAEVRKEKISGGRDRKGISGREMESFQKYTWGQDHPGWPAGTKSACVLSLVGLHSPSSRLSSPCTHSGVLPGKGGKSSAAAGLGLSSRLLRDASARSPLQ</sequence>
<evidence type="ECO:0000313" key="3">
    <source>
        <dbReference type="Proteomes" id="UP000252040"/>
    </source>
</evidence>
<evidence type="ECO:0000313" key="4">
    <source>
        <dbReference type="RefSeq" id="XP_024597391.1"/>
    </source>
</evidence>
<feature type="region of interest" description="Disordered" evidence="1">
    <location>
        <begin position="160"/>
        <end position="184"/>
    </location>
</feature>
<organism evidence="3 4">
    <name type="scientific">Neophocaena asiaeorientalis asiaeorientalis</name>
    <name type="common">Yangtze finless porpoise</name>
    <name type="synonym">Neophocaena phocaenoides subsp. asiaeorientalis</name>
    <dbReference type="NCBI Taxonomy" id="1706337"/>
    <lineage>
        <taxon>Eukaryota</taxon>
        <taxon>Metazoa</taxon>
        <taxon>Chordata</taxon>
        <taxon>Craniata</taxon>
        <taxon>Vertebrata</taxon>
        <taxon>Euteleostomi</taxon>
        <taxon>Mammalia</taxon>
        <taxon>Eutheria</taxon>
        <taxon>Laurasiatheria</taxon>
        <taxon>Artiodactyla</taxon>
        <taxon>Whippomorpha</taxon>
        <taxon>Cetacea</taxon>
        <taxon>Odontoceti</taxon>
        <taxon>Phocoenidae</taxon>
        <taxon>Neophocaena</taxon>
    </lineage>
</organism>
<protein>
    <submittedName>
        <fullName evidence="4">Uncharacterized protein LOC112397430</fullName>
    </submittedName>
</protein>
<keyword evidence="2" id="KW-0472">Membrane</keyword>
<dbReference type="KEGG" id="nasi:112397430"/>
<keyword evidence="2" id="KW-0812">Transmembrane</keyword>
<feature type="compositionally biased region" description="Polar residues" evidence="1">
    <location>
        <begin position="160"/>
        <end position="170"/>
    </location>
</feature>
<accession>A0A341B3H5</accession>
<dbReference type="GeneID" id="112397430"/>
<dbReference type="AlphaFoldDB" id="A0A341B3H5"/>
<feature type="transmembrane region" description="Helical" evidence="2">
    <location>
        <begin position="12"/>
        <end position="32"/>
    </location>
</feature>
<reference evidence="4" key="1">
    <citation type="submission" date="2025-08" db="UniProtKB">
        <authorList>
            <consortium name="RefSeq"/>
        </authorList>
    </citation>
    <scope>IDENTIFICATION</scope>
    <source>
        <tissue evidence="4">Meat</tissue>
    </source>
</reference>
<proteinExistence type="predicted"/>